<dbReference type="Proteomes" id="UP001632038">
    <property type="component" value="Unassembled WGS sequence"/>
</dbReference>
<sequence length="210" mass="23963">MAILKLFGKQISVATSSDDEVESNNTNLQASSSDHTPPSSHNTNNGPSKKRKSRSDKGKVREIYPQPTTVNLPYEFQRIIGDGVPSVFLYRKKLEKTDVDKHQDKLLVTKKEKLMDEFLTNEECQTLMMRREGGATPKIDVVGVDKTGRELEMLISRWGSTDYKVMKIVLNRNWYRMVEANGAKAGHWVDLWGYRRGVDRKICIAVNFNI</sequence>
<feature type="compositionally biased region" description="Polar residues" evidence="6">
    <location>
        <begin position="23"/>
        <end position="47"/>
    </location>
</feature>
<comment type="subcellular location">
    <subcellularLocation>
        <location evidence="1">Nucleus</location>
    </subcellularLocation>
</comment>
<dbReference type="GO" id="GO:0005634">
    <property type="term" value="C:nucleus"/>
    <property type="evidence" value="ECO:0007669"/>
    <property type="project" value="UniProtKB-SubCell"/>
</dbReference>
<evidence type="ECO:0000256" key="1">
    <source>
        <dbReference type="ARBA" id="ARBA00004123"/>
    </source>
</evidence>
<keyword evidence="2" id="KW-0805">Transcription regulation</keyword>
<dbReference type="InterPro" id="IPR005508">
    <property type="entry name" value="At2g31720-like"/>
</dbReference>
<keyword evidence="8" id="KW-1185">Reference proteome</keyword>
<protein>
    <submittedName>
        <fullName evidence="7">Uncharacterized protein</fullName>
    </submittedName>
</protein>
<dbReference type="AlphaFoldDB" id="A0ABD3E836"/>
<dbReference type="EMBL" id="JAVIJP010000007">
    <property type="protein sequence ID" value="KAL3650601.1"/>
    <property type="molecule type" value="Genomic_DNA"/>
</dbReference>
<organism evidence="7 8">
    <name type="scientific">Castilleja foliolosa</name>
    <dbReference type="NCBI Taxonomy" id="1961234"/>
    <lineage>
        <taxon>Eukaryota</taxon>
        <taxon>Viridiplantae</taxon>
        <taxon>Streptophyta</taxon>
        <taxon>Embryophyta</taxon>
        <taxon>Tracheophyta</taxon>
        <taxon>Spermatophyta</taxon>
        <taxon>Magnoliopsida</taxon>
        <taxon>eudicotyledons</taxon>
        <taxon>Gunneridae</taxon>
        <taxon>Pentapetalae</taxon>
        <taxon>asterids</taxon>
        <taxon>lamiids</taxon>
        <taxon>Lamiales</taxon>
        <taxon>Orobanchaceae</taxon>
        <taxon>Pedicularideae</taxon>
        <taxon>Castillejinae</taxon>
        <taxon>Castilleja</taxon>
    </lineage>
</organism>
<accession>A0ABD3E836</accession>
<gene>
    <name evidence="7" type="ORF">CASFOL_007004</name>
</gene>
<proteinExistence type="predicted"/>
<dbReference type="Pfam" id="PF03754">
    <property type="entry name" value="At2g31720-like"/>
    <property type="match status" value="1"/>
</dbReference>
<evidence type="ECO:0000256" key="2">
    <source>
        <dbReference type="ARBA" id="ARBA00023015"/>
    </source>
</evidence>
<reference evidence="8" key="1">
    <citation type="journal article" date="2024" name="IScience">
        <title>Strigolactones Initiate the Formation of Haustorium-like Structures in Castilleja.</title>
        <authorList>
            <person name="Buerger M."/>
            <person name="Peterson D."/>
            <person name="Chory J."/>
        </authorList>
    </citation>
    <scope>NUCLEOTIDE SEQUENCE [LARGE SCALE GENOMIC DNA]</scope>
</reference>
<feature type="region of interest" description="Disordered" evidence="6">
    <location>
        <begin position="14"/>
        <end position="64"/>
    </location>
</feature>
<keyword evidence="3" id="KW-0238">DNA-binding</keyword>
<evidence type="ECO:0000313" key="7">
    <source>
        <dbReference type="EMBL" id="KAL3650601.1"/>
    </source>
</evidence>
<dbReference type="SUPFAM" id="SSF101936">
    <property type="entry name" value="DNA-binding pseudobarrel domain"/>
    <property type="match status" value="1"/>
</dbReference>
<dbReference type="PANTHER" id="PTHR31541">
    <property type="entry name" value="B3 DOMAIN PLANT PROTEIN-RELATED"/>
    <property type="match status" value="1"/>
</dbReference>
<evidence type="ECO:0000256" key="3">
    <source>
        <dbReference type="ARBA" id="ARBA00023125"/>
    </source>
</evidence>
<evidence type="ECO:0000256" key="4">
    <source>
        <dbReference type="ARBA" id="ARBA00023163"/>
    </source>
</evidence>
<evidence type="ECO:0000313" key="8">
    <source>
        <dbReference type="Proteomes" id="UP001632038"/>
    </source>
</evidence>
<dbReference type="Gene3D" id="2.40.330.10">
    <property type="entry name" value="DNA-binding pseudobarrel domain"/>
    <property type="match status" value="1"/>
</dbReference>
<evidence type="ECO:0000256" key="6">
    <source>
        <dbReference type="SAM" id="MobiDB-lite"/>
    </source>
</evidence>
<dbReference type="InterPro" id="IPR015300">
    <property type="entry name" value="DNA-bd_pseudobarrel_sf"/>
</dbReference>
<dbReference type="PANTHER" id="PTHR31541:SF25">
    <property type="entry name" value="GAMMA-GLIADIN B"/>
    <property type="match status" value="1"/>
</dbReference>
<name>A0ABD3E836_9LAMI</name>
<dbReference type="GO" id="GO:0003677">
    <property type="term" value="F:DNA binding"/>
    <property type="evidence" value="ECO:0007669"/>
    <property type="project" value="UniProtKB-KW"/>
</dbReference>
<keyword evidence="5" id="KW-0539">Nucleus</keyword>
<evidence type="ECO:0000256" key="5">
    <source>
        <dbReference type="ARBA" id="ARBA00023242"/>
    </source>
</evidence>
<keyword evidence="4" id="KW-0804">Transcription</keyword>
<comment type="caution">
    <text evidence="7">The sequence shown here is derived from an EMBL/GenBank/DDBJ whole genome shotgun (WGS) entry which is preliminary data.</text>
</comment>